<dbReference type="STRING" id="1171373.PACID_33130"/>
<reference evidence="2 3" key="1">
    <citation type="journal article" date="2012" name="BMC Genomics">
        <title>The genome sequence of Propionibacterium acidipropionici provides insights into its biotechnological and industrial potential.</title>
        <authorList>
            <person name="Parizzi L.P."/>
            <person name="Grassi M.C."/>
            <person name="Llerena L.A."/>
            <person name="Carazzolle M.F."/>
            <person name="Queiroz V.L."/>
            <person name="Lunardi I."/>
            <person name="Zeidler A.F."/>
            <person name="Teixeira P.J."/>
            <person name="Mieczkowski P."/>
            <person name="Rincones J."/>
            <person name="Pereira G.A."/>
        </authorList>
    </citation>
    <scope>NUCLEOTIDE SEQUENCE [LARGE SCALE GENOMIC DNA]</scope>
    <source>
        <strain evidence="3">ATCC 4875 / DSM 20272 / JCM 6432 / NBRC 12425 / NCIMB 8070</strain>
    </source>
</reference>
<feature type="compositionally biased region" description="Basic and acidic residues" evidence="1">
    <location>
        <begin position="37"/>
        <end position="46"/>
    </location>
</feature>
<feature type="region of interest" description="Disordered" evidence="1">
    <location>
        <begin position="1"/>
        <end position="46"/>
    </location>
</feature>
<name>K7RX88_ACIA4</name>
<dbReference type="Proteomes" id="UP000000214">
    <property type="component" value="Chromosome"/>
</dbReference>
<dbReference type="PATRIC" id="fig|1171373.8.peg.3258"/>
<evidence type="ECO:0000313" key="2">
    <source>
        <dbReference type="EMBL" id="AFV91071.1"/>
    </source>
</evidence>
<dbReference type="KEGG" id="pbo:PACID_33130"/>
<organism evidence="2 3">
    <name type="scientific">Acidipropionibacterium acidipropionici (strain ATCC 4875 / DSM 20272 / JCM 6432 / NBRC 12425 / NCIMB 8070 / 4)</name>
    <name type="common">Propionibacterium acidipropionici</name>
    <dbReference type="NCBI Taxonomy" id="1171373"/>
    <lineage>
        <taxon>Bacteria</taxon>
        <taxon>Bacillati</taxon>
        <taxon>Actinomycetota</taxon>
        <taxon>Actinomycetes</taxon>
        <taxon>Propionibacteriales</taxon>
        <taxon>Propionibacteriaceae</taxon>
        <taxon>Acidipropionibacterium</taxon>
    </lineage>
</organism>
<dbReference type="HOGENOM" id="CLU_3187596_0_0_11"/>
<dbReference type="EMBL" id="CP003493">
    <property type="protein sequence ID" value="AFV91071.1"/>
    <property type="molecule type" value="Genomic_DNA"/>
</dbReference>
<protein>
    <submittedName>
        <fullName evidence="2">Uncharacterized protein</fullName>
    </submittedName>
</protein>
<accession>K7RX88</accession>
<gene>
    <name evidence="2" type="ordered locus">PACID_33130</name>
</gene>
<sequence length="46" mass="5068">MLSPASAPRALRPRHCDVVGRVPPQHHNDGRAPPTHLAERHDKASK</sequence>
<dbReference type="AlphaFoldDB" id="K7RX88"/>
<evidence type="ECO:0000256" key="1">
    <source>
        <dbReference type="SAM" id="MobiDB-lite"/>
    </source>
</evidence>
<proteinExistence type="predicted"/>
<evidence type="ECO:0000313" key="3">
    <source>
        <dbReference type="Proteomes" id="UP000000214"/>
    </source>
</evidence>